<organism evidence="1 2">
    <name type="scientific">Coprinopsis marcescibilis</name>
    <name type="common">Agaric fungus</name>
    <name type="synonym">Psathyrella marcescibilis</name>
    <dbReference type="NCBI Taxonomy" id="230819"/>
    <lineage>
        <taxon>Eukaryota</taxon>
        <taxon>Fungi</taxon>
        <taxon>Dikarya</taxon>
        <taxon>Basidiomycota</taxon>
        <taxon>Agaricomycotina</taxon>
        <taxon>Agaricomycetes</taxon>
        <taxon>Agaricomycetidae</taxon>
        <taxon>Agaricales</taxon>
        <taxon>Agaricineae</taxon>
        <taxon>Psathyrellaceae</taxon>
        <taxon>Coprinopsis</taxon>
    </lineage>
</organism>
<protein>
    <submittedName>
        <fullName evidence="1">Uncharacterized protein</fullName>
    </submittedName>
</protein>
<evidence type="ECO:0000313" key="2">
    <source>
        <dbReference type="Proteomes" id="UP000307440"/>
    </source>
</evidence>
<dbReference type="Proteomes" id="UP000307440">
    <property type="component" value="Unassembled WGS sequence"/>
</dbReference>
<sequence length="149" mass="16397">MRDESNSTTKISRCHSRNNRTADERGIEVIVCPTIAFQHADRSDYSSMATDGRGRILGGETGGPLPFVEDIIRGHRRDPQSNSARAPIFPALARSCKAARCLIFILICLTCESQAGVILRCTGCMTGDAIGILFRTHWYGSSIRFFVVC</sequence>
<dbReference type="EMBL" id="ML210197">
    <property type="protein sequence ID" value="TFK24616.1"/>
    <property type="molecule type" value="Genomic_DNA"/>
</dbReference>
<evidence type="ECO:0000313" key="1">
    <source>
        <dbReference type="EMBL" id="TFK24616.1"/>
    </source>
</evidence>
<gene>
    <name evidence="1" type="ORF">FA15DRAFT_408456</name>
</gene>
<name>A0A5C3KVP7_COPMA</name>
<reference evidence="1 2" key="1">
    <citation type="journal article" date="2019" name="Nat. Ecol. Evol.">
        <title>Megaphylogeny resolves global patterns of mushroom evolution.</title>
        <authorList>
            <person name="Varga T."/>
            <person name="Krizsan K."/>
            <person name="Foldi C."/>
            <person name="Dima B."/>
            <person name="Sanchez-Garcia M."/>
            <person name="Sanchez-Ramirez S."/>
            <person name="Szollosi G.J."/>
            <person name="Szarkandi J.G."/>
            <person name="Papp V."/>
            <person name="Albert L."/>
            <person name="Andreopoulos W."/>
            <person name="Angelini C."/>
            <person name="Antonin V."/>
            <person name="Barry K.W."/>
            <person name="Bougher N.L."/>
            <person name="Buchanan P."/>
            <person name="Buyck B."/>
            <person name="Bense V."/>
            <person name="Catcheside P."/>
            <person name="Chovatia M."/>
            <person name="Cooper J."/>
            <person name="Damon W."/>
            <person name="Desjardin D."/>
            <person name="Finy P."/>
            <person name="Geml J."/>
            <person name="Haridas S."/>
            <person name="Hughes K."/>
            <person name="Justo A."/>
            <person name="Karasinski D."/>
            <person name="Kautmanova I."/>
            <person name="Kiss B."/>
            <person name="Kocsube S."/>
            <person name="Kotiranta H."/>
            <person name="LaButti K.M."/>
            <person name="Lechner B.E."/>
            <person name="Liimatainen K."/>
            <person name="Lipzen A."/>
            <person name="Lukacs Z."/>
            <person name="Mihaltcheva S."/>
            <person name="Morgado L.N."/>
            <person name="Niskanen T."/>
            <person name="Noordeloos M.E."/>
            <person name="Ohm R.A."/>
            <person name="Ortiz-Santana B."/>
            <person name="Ovrebo C."/>
            <person name="Racz N."/>
            <person name="Riley R."/>
            <person name="Savchenko A."/>
            <person name="Shiryaev A."/>
            <person name="Soop K."/>
            <person name="Spirin V."/>
            <person name="Szebenyi C."/>
            <person name="Tomsovsky M."/>
            <person name="Tulloss R.E."/>
            <person name="Uehling J."/>
            <person name="Grigoriev I.V."/>
            <person name="Vagvolgyi C."/>
            <person name="Papp T."/>
            <person name="Martin F.M."/>
            <person name="Miettinen O."/>
            <person name="Hibbett D.S."/>
            <person name="Nagy L.G."/>
        </authorList>
    </citation>
    <scope>NUCLEOTIDE SEQUENCE [LARGE SCALE GENOMIC DNA]</scope>
    <source>
        <strain evidence="1 2">CBS 121175</strain>
    </source>
</reference>
<accession>A0A5C3KVP7</accession>
<dbReference type="AlphaFoldDB" id="A0A5C3KVP7"/>
<keyword evidence="2" id="KW-1185">Reference proteome</keyword>
<proteinExistence type="predicted"/>